<protein>
    <recommendedName>
        <fullName evidence="3">ERVV2 protein</fullName>
    </recommendedName>
</protein>
<dbReference type="Ensembl" id="ENSCCRT00020058315.1">
    <property type="protein sequence ID" value="ENSCCRP00020053377.1"/>
    <property type="gene ID" value="ENSCCRG00020024015.1"/>
</dbReference>
<dbReference type="SUPFAM" id="SSF58069">
    <property type="entry name" value="Virus ectodomain"/>
    <property type="match status" value="1"/>
</dbReference>
<accession>A0A8C2HL54</accession>
<sequence length="132" mass="14727">MTDVLKTVVDLEGGRTPTKQPADNCDHIQQYNNTDIAIPPLRVTYARVLAIANSTENALTLVSDEMKQLRDAVIQNRLVLDILTAERGGVCKMLGVSCCFNIPDYSDNITNIIEHMREAVREPERTNNLWAG</sequence>
<evidence type="ECO:0000313" key="2">
    <source>
        <dbReference type="Proteomes" id="UP000694701"/>
    </source>
</evidence>
<evidence type="ECO:0000313" key="1">
    <source>
        <dbReference type="Ensembl" id="ENSCCRP00020053377.1"/>
    </source>
</evidence>
<dbReference type="InterPro" id="IPR018154">
    <property type="entry name" value="TLV/ENV_coat_polyprotein"/>
</dbReference>
<dbReference type="Pfam" id="PF00429">
    <property type="entry name" value="TLV_coat"/>
    <property type="match status" value="1"/>
</dbReference>
<reference evidence="1" key="1">
    <citation type="submission" date="2025-08" db="UniProtKB">
        <authorList>
            <consortium name="Ensembl"/>
        </authorList>
    </citation>
    <scope>IDENTIFICATION</scope>
</reference>
<evidence type="ECO:0008006" key="3">
    <source>
        <dbReference type="Google" id="ProtNLM"/>
    </source>
</evidence>
<dbReference type="PANTHER" id="PTHR10424">
    <property type="entry name" value="VIRAL ENVELOPE PROTEIN"/>
    <property type="match status" value="1"/>
</dbReference>
<name>A0A8C2HL54_CYPCA</name>
<organism evidence="1 2">
    <name type="scientific">Cyprinus carpio</name>
    <name type="common">Common carp</name>
    <dbReference type="NCBI Taxonomy" id="7962"/>
    <lineage>
        <taxon>Eukaryota</taxon>
        <taxon>Metazoa</taxon>
        <taxon>Chordata</taxon>
        <taxon>Craniata</taxon>
        <taxon>Vertebrata</taxon>
        <taxon>Euteleostomi</taxon>
        <taxon>Actinopterygii</taxon>
        <taxon>Neopterygii</taxon>
        <taxon>Teleostei</taxon>
        <taxon>Ostariophysi</taxon>
        <taxon>Cypriniformes</taxon>
        <taxon>Cyprinidae</taxon>
        <taxon>Cyprininae</taxon>
        <taxon>Cyprinus</taxon>
    </lineage>
</organism>
<proteinExistence type="predicted"/>
<dbReference type="AlphaFoldDB" id="A0A8C2HL54"/>
<dbReference type="Gene3D" id="1.10.287.210">
    <property type="match status" value="1"/>
</dbReference>
<dbReference type="Proteomes" id="UP000694701">
    <property type="component" value="Unplaced"/>
</dbReference>